<dbReference type="InterPro" id="IPR054585">
    <property type="entry name" value="NDH2-like_C"/>
</dbReference>
<accession>A0ABR4HXD4</accession>
<dbReference type="SUPFAM" id="SSF51905">
    <property type="entry name" value="FAD/NAD(P)-binding domain"/>
    <property type="match status" value="2"/>
</dbReference>
<protein>
    <submittedName>
        <fullName evidence="8">Pyridine nucleotide-disulfide oxidoreductase-domain-containing protein</fullName>
    </submittedName>
</protein>
<evidence type="ECO:0000256" key="3">
    <source>
        <dbReference type="ARBA" id="ARBA00022827"/>
    </source>
</evidence>
<evidence type="ECO:0000313" key="9">
    <source>
        <dbReference type="Proteomes" id="UP001610335"/>
    </source>
</evidence>
<sequence length="529" mass="59361">MKPLVGSFPRLPRQRWQRWQRVRTISTDIQQQSRDHKERVVILGSGWGGYTLSRKLSPKRFAPLVISPRSYFVFTPLLTSTAGGDLDFSHIVEPVRDPKIKVDFVQAAAYAVDLNRKTVLCEPTIVKGGVTETHTDEEPKGGFRHTKKWERGEPFEVAYDKLIISVGAISRTFKTPGVKDNAIFFRDIGDSRRVRRRVRECFELANLPTTSLELRQHLLHFAIVGAGPTGTELAASLRDFIDSDLITLYPALDGLPRISLFDVAPNVLSMFDASLSRYAMDTMKKEGIDVRTSHHIEGLRWGAPGAEPPYEMDPRSCLTLTTKEKGQLGVGMCVWVTGNAMNELVSDSLCNVDRFPTKSALMKDGTTASPEVMQDTWMYKKAPRTGALLVDGHLRVQLQSKTNATAVLQDVFALGDNAILENGAPPATAQVTAQEAKWLGTRLNHDNLEKSPPFSFHNMGTMAYIGNAKALMQLPEGDAKYLPNKLTGRMAWLVWNSAYLSMTISWRNKLRVAFRWMLNRFFGRDISRY</sequence>
<keyword evidence="2" id="KW-0285">Flavoprotein</keyword>
<dbReference type="Pfam" id="PF22366">
    <property type="entry name" value="NDH2_C"/>
    <property type="match status" value="1"/>
</dbReference>
<evidence type="ECO:0000256" key="2">
    <source>
        <dbReference type="ARBA" id="ARBA00022630"/>
    </source>
</evidence>
<feature type="domain" description="External alternative NADH-ubiquinone oxidoreductase-like C-terminal" evidence="7">
    <location>
        <begin position="459"/>
        <end position="525"/>
    </location>
</feature>
<evidence type="ECO:0000256" key="5">
    <source>
        <dbReference type="ARBA" id="ARBA00023027"/>
    </source>
</evidence>
<keyword evidence="3" id="KW-0274">FAD</keyword>
<evidence type="ECO:0000256" key="1">
    <source>
        <dbReference type="ARBA" id="ARBA00005272"/>
    </source>
</evidence>
<dbReference type="InterPro" id="IPR023753">
    <property type="entry name" value="FAD/NAD-binding_dom"/>
</dbReference>
<dbReference type="InterPro" id="IPR045024">
    <property type="entry name" value="NDH-2"/>
</dbReference>
<feature type="domain" description="FAD/NAD(P)-binding" evidence="6">
    <location>
        <begin position="39"/>
        <end position="344"/>
    </location>
</feature>
<evidence type="ECO:0000313" key="8">
    <source>
        <dbReference type="EMBL" id="KAL2820161.1"/>
    </source>
</evidence>
<dbReference type="EMBL" id="JBFXLS010000072">
    <property type="protein sequence ID" value="KAL2820161.1"/>
    <property type="molecule type" value="Genomic_DNA"/>
</dbReference>
<dbReference type="PANTHER" id="PTHR43706">
    <property type="entry name" value="NADH DEHYDROGENASE"/>
    <property type="match status" value="1"/>
</dbReference>
<comment type="caution">
    <text evidence="8">The sequence shown here is derived from an EMBL/GenBank/DDBJ whole genome shotgun (WGS) entry which is preliminary data.</text>
</comment>
<evidence type="ECO:0000259" key="6">
    <source>
        <dbReference type="Pfam" id="PF07992"/>
    </source>
</evidence>
<dbReference type="Gene3D" id="3.50.50.100">
    <property type="match status" value="1"/>
</dbReference>
<dbReference type="InterPro" id="IPR036188">
    <property type="entry name" value="FAD/NAD-bd_sf"/>
</dbReference>
<keyword evidence="5" id="KW-0520">NAD</keyword>
<dbReference type="Pfam" id="PF07992">
    <property type="entry name" value="Pyr_redox_2"/>
    <property type="match status" value="1"/>
</dbReference>
<comment type="similarity">
    <text evidence="1">Belongs to the NADH dehydrogenase family.</text>
</comment>
<dbReference type="Proteomes" id="UP001610335">
    <property type="component" value="Unassembled WGS sequence"/>
</dbReference>
<dbReference type="PANTHER" id="PTHR43706:SF17">
    <property type="entry name" value="NADH DEHYDROGENASE (EUROFUNG)"/>
    <property type="match status" value="1"/>
</dbReference>
<gene>
    <name evidence="8" type="ORF">BDW59DRAFT_174613</name>
</gene>
<keyword evidence="9" id="KW-1185">Reference proteome</keyword>
<dbReference type="PRINTS" id="PR00368">
    <property type="entry name" value="FADPNR"/>
</dbReference>
<keyword evidence="4" id="KW-0560">Oxidoreductase</keyword>
<proteinExistence type="inferred from homology"/>
<evidence type="ECO:0000256" key="4">
    <source>
        <dbReference type="ARBA" id="ARBA00023002"/>
    </source>
</evidence>
<name>A0ABR4HXD4_9EURO</name>
<organism evidence="8 9">
    <name type="scientific">Aspergillus cavernicola</name>
    <dbReference type="NCBI Taxonomy" id="176166"/>
    <lineage>
        <taxon>Eukaryota</taxon>
        <taxon>Fungi</taxon>
        <taxon>Dikarya</taxon>
        <taxon>Ascomycota</taxon>
        <taxon>Pezizomycotina</taxon>
        <taxon>Eurotiomycetes</taxon>
        <taxon>Eurotiomycetidae</taxon>
        <taxon>Eurotiales</taxon>
        <taxon>Aspergillaceae</taxon>
        <taxon>Aspergillus</taxon>
        <taxon>Aspergillus subgen. Nidulantes</taxon>
    </lineage>
</organism>
<reference evidence="8 9" key="1">
    <citation type="submission" date="2024-07" db="EMBL/GenBank/DDBJ databases">
        <title>Section-level genome sequencing and comparative genomics of Aspergillus sections Usti and Cavernicolus.</title>
        <authorList>
            <consortium name="Lawrence Berkeley National Laboratory"/>
            <person name="Nybo J.L."/>
            <person name="Vesth T.C."/>
            <person name="Theobald S."/>
            <person name="Frisvad J.C."/>
            <person name="Larsen T.O."/>
            <person name="Kjaerboelling I."/>
            <person name="Rothschild-Mancinelli K."/>
            <person name="Lyhne E.K."/>
            <person name="Kogle M.E."/>
            <person name="Barry K."/>
            <person name="Clum A."/>
            <person name="Na H."/>
            <person name="Ledsgaard L."/>
            <person name="Lin J."/>
            <person name="Lipzen A."/>
            <person name="Kuo A."/>
            <person name="Riley R."/>
            <person name="Mondo S."/>
            <person name="LaButti K."/>
            <person name="Haridas S."/>
            <person name="Pangalinan J."/>
            <person name="Salamov A.A."/>
            <person name="Simmons B.A."/>
            <person name="Magnuson J.K."/>
            <person name="Chen J."/>
            <person name="Drula E."/>
            <person name="Henrissat B."/>
            <person name="Wiebenga A."/>
            <person name="Lubbers R.J."/>
            <person name="Gomes A.C."/>
            <person name="Makela M.R."/>
            <person name="Stajich J."/>
            <person name="Grigoriev I.V."/>
            <person name="Mortensen U.H."/>
            <person name="De vries R.P."/>
            <person name="Baker S.E."/>
            <person name="Andersen M.R."/>
        </authorList>
    </citation>
    <scope>NUCLEOTIDE SEQUENCE [LARGE SCALE GENOMIC DNA]</scope>
    <source>
        <strain evidence="8 9">CBS 600.67</strain>
    </source>
</reference>
<evidence type="ECO:0000259" key="7">
    <source>
        <dbReference type="Pfam" id="PF22366"/>
    </source>
</evidence>